<accession>A0A4D9CWB3</accession>
<dbReference type="SUPFAM" id="SSF51621">
    <property type="entry name" value="Phosphoenolpyruvate/pyruvate domain"/>
    <property type="match status" value="1"/>
</dbReference>
<evidence type="ECO:0000256" key="4">
    <source>
        <dbReference type="PIRSR" id="PIRSR015582-1"/>
    </source>
</evidence>
<protein>
    <recommendedName>
        <fullName evidence="7">HpcH/HpaI aldolase/citrate lyase domain-containing protein</fullName>
    </recommendedName>
</protein>
<dbReference type="Gene3D" id="3.20.20.60">
    <property type="entry name" value="Phosphoenolpyruvate-binding domains"/>
    <property type="match status" value="1"/>
</dbReference>
<feature type="binding site" evidence="4">
    <location>
        <position position="133"/>
    </location>
    <ligand>
        <name>substrate</name>
    </ligand>
</feature>
<sequence length="380" mass="41240">MRGLRGVTPLKLRRPSTLSPFPPAFDKRPPSLPASPPSLPLPFLAPALARHIQYKAPRPKRDAHRPLRSVLFTPGSRPDKMRKALTQVPADVLAFDLEDSVSYDRKVEARKAVKEVLSEAPSACAAPRYVTVRVNCQGSQWWTEDLAAMAGLARVHAVIIPKVQSADTLMTAHELLGRFGASPAMGIWAMVETPAAVMNIKEIARSANFVPRLEALMMGTSDLTNELHALHHPDRVPLLYSLSSCLVAARAFKLRVIDGVHLNLNDPNGFAAACAQGRALGFDGKSLIHPKTVAEANKAFGPRPEELAHAERVLTAWREAQAHGEGLAVVDGQLIEVLHAEEAYRLLTMQENIEAIEASVHAQAGMMTHPATATTSDTAH</sequence>
<dbReference type="AlphaFoldDB" id="A0A4D9CWB3"/>
<keyword evidence="9" id="KW-1185">Reference proteome</keyword>
<dbReference type="InterPro" id="IPR011206">
    <property type="entry name" value="Citrate_lyase_beta/mcl1/mcl2"/>
</dbReference>
<proteinExistence type="predicted"/>
<dbReference type="PANTHER" id="PTHR32308:SF10">
    <property type="entry name" value="CITRATE LYASE SUBUNIT BETA"/>
    <property type="match status" value="1"/>
</dbReference>
<evidence type="ECO:0000256" key="5">
    <source>
        <dbReference type="PIRSR" id="PIRSR015582-2"/>
    </source>
</evidence>
<dbReference type="InterPro" id="IPR005000">
    <property type="entry name" value="Aldolase/citrate-lyase_domain"/>
</dbReference>
<evidence type="ECO:0000256" key="6">
    <source>
        <dbReference type="SAM" id="MobiDB-lite"/>
    </source>
</evidence>
<dbReference type="InterPro" id="IPR015813">
    <property type="entry name" value="Pyrv/PenolPyrv_kinase-like_dom"/>
</dbReference>
<keyword evidence="2 5" id="KW-0479">Metal-binding</keyword>
<comment type="caution">
    <text evidence="8">The sequence shown here is derived from an EMBL/GenBank/DDBJ whole genome shotgun (WGS) entry which is preliminary data.</text>
</comment>
<feature type="binding site" evidence="4">
    <location>
        <position position="192"/>
    </location>
    <ligand>
        <name>substrate</name>
    </ligand>
</feature>
<evidence type="ECO:0000259" key="7">
    <source>
        <dbReference type="Pfam" id="PF03328"/>
    </source>
</evidence>
<dbReference type="EMBL" id="SDOX01000027">
    <property type="protein sequence ID" value="TFJ83532.1"/>
    <property type="molecule type" value="Genomic_DNA"/>
</dbReference>
<dbReference type="GO" id="GO:0003824">
    <property type="term" value="F:catalytic activity"/>
    <property type="evidence" value="ECO:0007669"/>
    <property type="project" value="InterPro"/>
</dbReference>
<reference evidence="8 9" key="1">
    <citation type="submission" date="2019-01" db="EMBL/GenBank/DDBJ databases">
        <title>Nuclear Genome Assembly of the Microalgal Biofuel strain Nannochloropsis salina CCMP1776.</title>
        <authorList>
            <person name="Hovde B."/>
        </authorList>
    </citation>
    <scope>NUCLEOTIDE SEQUENCE [LARGE SCALE GENOMIC DNA]</scope>
    <source>
        <strain evidence="8 9">CCMP1776</strain>
    </source>
</reference>
<feature type="domain" description="HpcH/HpaI aldolase/citrate lyase" evidence="7">
    <location>
        <begin position="68"/>
        <end position="290"/>
    </location>
</feature>
<dbReference type="GO" id="GO:0000287">
    <property type="term" value="F:magnesium ion binding"/>
    <property type="evidence" value="ECO:0007669"/>
    <property type="project" value="TreeGrafter"/>
</dbReference>
<feature type="binding site" evidence="5">
    <location>
        <position position="192"/>
    </location>
    <ligand>
        <name>Mg(2+)</name>
        <dbReference type="ChEBI" id="CHEBI:18420"/>
    </ligand>
</feature>
<dbReference type="PANTHER" id="PTHR32308">
    <property type="entry name" value="LYASE BETA SUBUNIT, PUTATIVE (AFU_ORTHOLOGUE AFUA_4G13030)-RELATED"/>
    <property type="match status" value="1"/>
</dbReference>
<feature type="region of interest" description="Disordered" evidence="6">
    <location>
        <begin position="1"/>
        <end position="37"/>
    </location>
</feature>
<evidence type="ECO:0000256" key="3">
    <source>
        <dbReference type="ARBA" id="ARBA00022842"/>
    </source>
</evidence>
<name>A0A4D9CWB3_9STRA</name>
<evidence type="ECO:0000256" key="2">
    <source>
        <dbReference type="ARBA" id="ARBA00022723"/>
    </source>
</evidence>
<dbReference type="Proteomes" id="UP000355283">
    <property type="component" value="Unassembled WGS sequence"/>
</dbReference>
<dbReference type="InterPro" id="IPR040442">
    <property type="entry name" value="Pyrv_kinase-like_dom_sf"/>
</dbReference>
<dbReference type="PIRSF" id="PIRSF015582">
    <property type="entry name" value="Cit_lyase_B"/>
    <property type="match status" value="1"/>
</dbReference>
<gene>
    <name evidence="8" type="ORF">NSK_005179</name>
</gene>
<evidence type="ECO:0000256" key="1">
    <source>
        <dbReference type="ARBA" id="ARBA00001946"/>
    </source>
</evidence>
<evidence type="ECO:0000313" key="8">
    <source>
        <dbReference type="EMBL" id="TFJ83532.1"/>
    </source>
</evidence>
<comment type="cofactor">
    <cofactor evidence="1">
        <name>Mg(2+)</name>
        <dbReference type="ChEBI" id="CHEBI:18420"/>
    </cofactor>
</comment>
<organism evidence="8 9">
    <name type="scientific">Nannochloropsis salina CCMP1776</name>
    <dbReference type="NCBI Taxonomy" id="1027361"/>
    <lineage>
        <taxon>Eukaryota</taxon>
        <taxon>Sar</taxon>
        <taxon>Stramenopiles</taxon>
        <taxon>Ochrophyta</taxon>
        <taxon>Eustigmatophyceae</taxon>
        <taxon>Eustigmatales</taxon>
        <taxon>Monodopsidaceae</taxon>
        <taxon>Microchloropsis</taxon>
        <taxon>Microchloropsis salina</taxon>
    </lineage>
</organism>
<dbReference type="OrthoDB" id="1773at2759"/>
<dbReference type="GO" id="GO:0006107">
    <property type="term" value="P:oxaloacetate metabolic process"/>
    <property type="evidence" value="ECO:0007669"/>
    <property type="project" value="TreeGrafter"/>
</dbReference>
<evidence type="ECO:0000313" key="9">
    <source>
        <dbReference type="Proteomes" id="UP000355283"/>
    </source>
</evidence>
<dbReference type="Pfam" id="PF03328">
    <property type="entry name" value="HpcH_HpaI"/>
    <property type="match status" value="1"/>
</dbReference>
<feature type="binding site" evidence="5">
    <location>
        <position position="222"/>
    </location>
    <ligand>
        <name>Mg(2+)</name>
        <dbReference type="ChEBI" id="CHEBI:18420"/>
    </ligand>
</feature>
<keyword evidence="3 5" id="KW-0460">Magnesium</keyword>